<dbReference type="GO" id="GO:0006508">
    <property type="term" value="P:proteolysis"/>
    <property type="evidence" value="ECO:0007669"/>
    <property type="project" value="UniProtKB-KW"/>
</dbReference>
<evidence type="ECO:0000256" key="6">
    <source>
        <dbReference type="ARBA" id="ARBA00038445"/>
    </source>
</evidence>
<dbReference type="PRINTS" id="PR00727">
    <property type="entry name" value="LEADERPTASE"/>
</dbReference>
<evidence type="ECO:0000256" key="2">
    <source>
        <dbReference type="ARBA" id="ARBA00022792"/>
    </source>
</evidence>
<dbReference type="GO" id="GO:0008233">
    <property type="term" value="F:peptidase activity"/>
    <property type="evidence" value="ECO:0007669"/>
    <property type="project" value="UniProtKB-KW"/>
</dbReference>
<dbReference type="NCBIfam" id="TIGR02227">
    <property type="entry name" value="sigpep_I_bact"/>
    <property type="match status" value="1"/>
</dbReference>
<dbReference type="PANTHER" id="PTHR12383">
    <property type="entry name" value="PROTEASE FAMILY S26 MITOCHONDRIAL INNER MEMBRANE PROTEASE-RELATED"/>
    <property type="match status" value="1"/>
</dbReference>
<dbReference type="EC" id="3.4.21.-" evidence="8"/>
<evidence type="ECO:0000256" key="5">
    <source>
        <dbReference type="ARBA" id="ARBA00023136"/>
    </source>
</evidence>
<keyword evidence="5 8" id="KW-0472">Membrane</keyword>
<name>A0ABD3Q2B6_9STRA</name>
<dbReference type="InterPro" id="IPR019533">
    <property type="entry name" value="Peptidase_S26"/>
</dbReference>
<keyword evidence="8" id="KW-0812">Transmembrane</keyword>
<organism evidence="10 11">
    <name type="scientific">Cyclotella cryptica</name>
    <dbReference type="NCBI Taxonomy" id="29204"/>
    <lineage>
        <taxon>Eukaryota</taxon>
        <taxon>Sar</taxon>
        <taxon>Stramenopiles</taxon>
        <taxon>Ochrophyta</taxon>
        <taxon>Bacillariophyta</taxon>
        <taxon>Coscinodiscophyceae</taxon>
        <taxon>Thalassiosirophycidae</taxon>
        <taxon>Stephanodiscales</taxon>
        <taxon>Stephanodiscaceae</taxon>
        <taxon>Cyclotella</taxon>
    </lineage>
</organism>
<evidence type="ECO:0000256" key="1">
    <source>
        <dbReference type="ARBA" id="ARBA00004273"/>
    </source>
</evidence>
<keyword evidence="8" id="KW-1133">Transmembrane helix</keyword>
<dbReference type="PANTHER" id="PTHR12383:SF16">
    <property type="entry name" value="MITOCHONDRIAL INNER MEMBRANE PROTEASE SUBUNIT 1"/>
    <property type="match status" value="1"/>
</dbReference>
<dbReference type="InterPro" id="IPR036286">
    <property type="entry name" value="LexA/Signal_pep-like_sf"/>
</dbReference>
<proteinExistence type="inferred from homology"/>
<dbReference type="GO" id="GO:0005743">
    <property type="term" value="C:mitochondrial inner membrane"/>
    <property type="evidence" value="ECO:0007669"/>
    <property type="project" value="UniProtKB-SubCell"/>
</dbReference>
<reference evidence="10 11" key="1">
    <citation type="journal article" date="2020" name="G3 (Bethesda)">
        <title>Improved Reference Genome for Cyclotella cryptica CCMP332, a Model for Cell Wall Morphogenesis, Salinity Adaptation, and Lipid Production in Diatoms (Bacillariophyta).</title>
        <authorList>
            <person name="Roberts W.R."/>
            <person name="Downey K.M."/>
            <person name="Ruck E.C."/>
            <person name="Traller J.C."/>
            <person name="Alverson A.J."/>
        </authorList>
    </citation>
    <scope>NUCLEOTIDE SEQUENCE [LARGE SCALE GENOMIC DNA]</scope>
    <source>
        <strain evidence="10 11">CCMP332</strain>
    </source>
</reference>
<protein>
    <recommendedName>
        <fullName evidence="8">Mitochondrial inner membrane protease subunit</fullName>
        <ecNumber evidence="8">3.4.21.-</ecNumber>
    </recommendedName>
</protein>
<feature type="active site" evidence="7">
    <location>
        <position position="98"/>
    </location>
</feature>
<comment type="subcellular location">
    <subcellularLocation>
        <location evidence="1 8">Mitochondrion inner membrane</location>
    </subcellularLocation>
</comment>
<evidence type="ECO:0000259" key="9">
    <source>
        <dbReference type="Pfam" id="PF10502"/>
    </source>
</evidence>
<comment type="caution">
    <text evidence="10">The sequence shown here is derived from an EMBL/GenBank/DDBJ whole genome shotgun (WGS) entry which is preliminary data.</text>
</comment>
<evidence type="ECO:0000256" key="7">
    <source>
        <dbReference type="PIRSR" id="PIRSR600223-1"/>
    </source>
</evidence>
<feature type="domain" description="Peptidase S26" evidence="9">
    <location>
        <begin position="147"/>
        <end position="277"/>
    </location>
</feature>
<dbReference type="SUPFAM" id="SSF51306">
    <property type="entry name" value="LexA/Signal peptidase"/>
    <property type="match status" value="1"/>
</dbReference>
<evidence type="ECO:0000313" key="11">
    <source>
        <dbReference type="Proteomes" id="UP001516023"/>
    </source>
</evidence>
<dbReference type="InterPro" id="IPR052064">
    <property type="entry name" value="Mito_IMP1_subunit"/>
</dbReference>
<feature type="transmembrane region" description="Helical" evidence="8">
    <location>
        <begin position="56"/>
        <end position="77"/>
    </location>
</feature>
<dbReference type="AlphaFoldDB" id="A0ABD3Q2B6"/>
<dbReference type="Gene3D" id="2.10.109.10">
    <property type="entry name" value="Umud Fragment, subunit A"/>
    <property type="match status" value="1"/>
</dbReference>
<dbReference type="Proteomes" id="UP001516023">
    <property type="component" value="Unassembled WGS sequence"/>
</dbReference>
<sequence>MKSDKIVIETLRKLRLLPQFSHLHPIVKSPPTTTAQRQLQQLNEDAIRALRQRIPLYLVSLFGFVSATAIVGTVTHYNDKYYPYYPFPFAIDIGDGPSMLPTMIPCVELYWRDCWSDRFFWINWRHFKEVSMRLFADDASLKSTMGVSSYKRPWQRGDIVTIFNPYSKTIICKRIIGVEGDTIQVFGEYSQAYHDFEENECCGVPYDERYPMPFCRKVAFEQGMRDEGDGPLYETCITVPQNHVWVEGDNPLYSTDSRHFGPLPISSLRGRVTLRLWPIRRHHVSNTSDKEAIADEEVRDWCALSSKRPFPFMHADQMLRNGKYGVREVK</sequence>
<dbReference type="InterPro" id="IPR000223">
    <property type="entry name" value="Pept_S26A_signal_pept_1"/>
</dbReference>
<evidence type="ECO:0000256" key="3">
    <source>
        <dbReference type="ARBA" id="ARBA00022801"/>
    </source>
</evidence>
<keyword evidence="3 8" id="KW-0378">Hydrolase</keyword>
<evidence type="ECO:0000256" key="8">
    <source>
        <dbReference type="RuleBase" id="RU362041"/>
    </source>
</evidence>
<keyword evidence="4 8" id="KW-0496">Mitochondrion</keyword>
<dbReference type="CDD" id="cd06530">
    <property type="entry name" value="S26_SPase_I"/>
    <property type="match status" value="1"/>
</dbReference>
<comment type="similarity">
    <text evidence="6">Belongs to the peptidase S26 family. IMP1 subfamily.</text>
</comment>
<evidence type="ECO:0000313" key="10">
    <source>
        <dbReference type="EMBL" id="KAL3793656.1"/>
    </source>
</evidence>
<keyword evidence="11" id="KW-1185">Reference proteome</keyword>
<feature type="active site" evidence="7">
    <location>
        <position position="173"/>
    </location>
</feature>
<accession>A0ABD3Q2B6</accession>
<gene>
    <name evidence="10" type="ORF">HJC23_010228</name>
</gene>
<evidence type="ECO:0000256" key="4">
    <source>
        <dbReference type="ARBA" id="ARBA00023128"/>
    </source>
</evidence>
<dbReference type="EMBL" id="JABMIG020000089">
    <property type="protein sequence ID" value="KAL3793656.1"/>
    <property type="molecule type" value="Genomic_DNA"/>
</dbReference>
<dbReference type="Pfam" id="PF10502">
    <property type="entry name" value="Peptidase_S26"/>
    <property type="match status" value="1"/>
</dbReference>
<keyword evidence="8" id="KW-0645">Protease</keyword>
<keyword evidence="2 8" id="KW-0999">Mitochondrion inner membrane</keyword>